<dbReference type="STRING" id="1335757.SPICUR_04975"/>
<dbReference type="Pfam" id="PF02163">
    <property type="entry name" value="Peptidase_M50"/>
    <property type="match status" value="1"/>
</dbReference>
<dbReference type="PANTHER" id="PTHR42837">
    <property type="entry name" value="REGULATOR OF SIGMA-E PROTEASE RSEP"/>
    <property type="match status" value="1"/>
</dbReference>
<dbReference type="Proteomes" id="UP000017640">
    <property type="component" value="Chromosome"/>
</dbReference>
<dbReference type="AlphaFoldDB" id="U5T6W9"/>
<keyword evidence="5 11" id="KW-0812">Transmembrane</keyword>
<keyword evidence="8 11" id="KW-1133">Transmembrane helix</keyword>
<organism evidence="13 14">
    <name type="scientific">Spiribacter curvatus</name>
    <dbReference type="NCBI Taxonomy" id="1335757"/>
    <lineage>
        <taxon>Bacteria</taxon>
        <taxon>Pseudomonadati</taxon>
        <taxon>Pseudomonadota</taxon>
        <taxon>Gammaproteobacteria</taxon>
        <taxon>Chromatiales</taxon>
        <taxon>Ectothiorhodospiraceae</taxon>
        <taxon>Spiribacter</taxon>
    </lineage>
</organism>
<dbReference type="CDD" id="cd23081">
    <property type="entry name" value="cpPDZ_EcRseP-like"/>
    <property type="match status" value="1"/>
</dbReference>
<keyword evidence="11" id="KW-0479">Metal-binding</keyword>
<evidence type="ECO:0000259" key="12">
    <source>
        <dbReference type="PROSITE" id="PS50106"/>
    </source>
</evidence>
<evidence type="ECO:0000256" key="6">
    <source>
        <dbReference type="ARBA" id="ARBA00022801"/>
    </source>
</evidence>
<keyword evidence="10 11" id="KW-0472">Membrane</keyword>
<dbReference type="EC" id="3.4.24.-" evidence="11"/>
<dbReference type="GO" id="GO:0016020">
    <property type="term" value="C:membrane"/>
    <property type="evidence" value="ECO:0007669"/>
    <property type="project" value="UniProtKB-SubCell"/>
</dbReference>
<evidence type="ECO:0000256" key="5">
    <source>
        <dbReference type="ARBA" id="ARBA00022692"/>
    </source>
</evidence>
<dbReference type="InterPro" id="IPR001478">
    <property type="entry name" value="PDZ"/>
</dbReference>
<comment type="subcellular location">
    <subcellularLocation>
        <location evidence="2">Membrane</location>
        <topology evidence="2">Multi-pass membrane protein</topology>
    </subcellularLocation>
</comment>
<evidence type="ECO:0000256" key="11">
    <source>
        <dbReference type="RuleBase" id="RU362031"/>
    </source>
</evidence>
<feature type="domain" description="PDZ" evidence="12">
    <location>
        <begin position="194"/>
        <end position="294"/>
    </location>
</feature>
<evidence type="ECO:0000256" key="1">
    <source>
        <dbReference type="ARBA" id="ARBA00001947"/>
    </source>
</evidence>
<dbReference type="EMBL" id="CP005990">
    <property type="protein sequence ID" value="AGY91972.1"/>
    <property type="molecule type" value="Genomic_DNA"/>
</dbReference>
<keyword evidence="6 11" id="KW-0378">Hydrolase</keyword>
<keyword evidence="14" id="KW-1185">Reference proteome</keyword>
<dbReference type="InterPro" id="IPR041489">
    <property type="entry name" value="PDZ_6"/>
</dbReference>
<comment type="similarity">
    <text evidence="3 11">Belongs to the peptidase M50B family.</text>
</comment>
<dbReference type="PANTHER" id="PTHR42837:SF2">
    <property type="entry name" value="MEMBRANE METALLOPROTEASE ARASP2, CHLOROPLASTIC-RELATED"/>
    <property type="match status" value="1"/>
</dbReference>
<proteinExistence type="inferred from homology"/>
<dbReference type="InterPro" id="IPR036034">
    <property type="entry name" value="PDZ_sf"/>
</dbReference>
<dbReference type="HOGENOM" id="CLU_025778_0_2_6"/>
<feature type="transmembrane region" description="Helical" evidence="11">
    <location>
        <begin position="20"/>
        <end position="44"/>
    </location>
</feature>
<gene>
    <name evidence="13" type="ORF">SPICUR_04975</name>
</gene>
<evidence type="ECO:0000256" key="8">
    <source>
        <dbReference type="ARBA" id="ARBA00022989"/>
    </source>
</evidence>
<protein>
    <recommendedName>
        <fullName evidence="11">Zinc metalloprotease</fullName>
        <ecNumber evidence="11">3.4.24.-</ecNumber>
    </recommendedName>
</protein>
<reference evidence="13 14" key="1">
    <citation type="journal article" date="2013" name="BMC Genomics">
        <title>Genomes of "Spiribacter", a streamlined, successful halophilic bacterium.</title>
        <authorList>
            <person name="Lopez-Perez M."/>
            <person name="Ghai R."/>
            <person name="Leon M.J."/>
            <person name="Rodriguez-Olmos A."/>
            <person name="Copa-Patino J.L."/>
            <person name="Soliveri J."/>
            <person name="Sanchez-Porro C."/>
            <person name="Ventosa A."/>
            <person name="Rodriguez-Valera F."/>
        </authorList>
    </citation>
    <scope>NUCLEOTIDE SEQUENCE [LARGE SCALE GENOMIC DNA]</scope>
    <source>
        <strain evidence="13 14">UAH-SP71</strain>
    </source>
</reference>
<evidence type="ECO:0000256" key="10">
    <source>
        <dbReference type="ARBA" id="ARBA00023136"/>
    </source>
</evidence>
<evidence type="ECO:0000313" key="14">
    <source>
        <dbReference type="Proteomes" id="UP000017640"/>
    </source>
</evidence>
<sequence length="470" mass="50202">MGETAGGRLAPTLEASLSWLINIIGFLLVIGVLVAVHEFGHFWVARRVGVRVLRFSIGFGKPLLQRTGSDGTEYVLAAIPLGGYVKMLDEREAPVAEDSLHQAFNRKPLWARNAVICAGPAFNFALAIVAYWLVFVIGATEVRPVVGPVTPESPAAEAGLVSGDEFLRIDDKRVQAWDDTVMTLIGSADDGPFPVEVERESGTRTSLTLDLTGVRLLEEQGEALQRVGLQPMQPTIDPVINEVVPESSAARAGLESGDRVRQLDGEPIDSWRALVMAIRERPDSEVTLTIERGGTALTRSFTLDSRGAGDGRTGVLGVTPQVPEGVLSDLRHEVRYGPVAAVGQAVGSSWQAAALTVDVLVKMVIGEASVKNLSGPINIAQYAGDSVSLGLIPFLKFLAIVSISLGILNLMPVPVLDGGHLLYNAIEWVRGRPLSEAAQGMGQQIGMVLLLMLMTLAFYNDLNRVFGAGG</sequence>
<comment type="cofactor">
    <cofactor evidence="1 11">
        <name>Zn(2+)</name>
        <dbReference type="ChEBI" id="CHEBI:29105"/>
    </cofactor>
</comment>
<dbReference type="InterPro" id="IPR004387">
    <property type="entry name" value="Pept_M50_Zn"/>
</dbReference>
<evidence type="ECO:0000313" key="13">
    <source>
        <dbReference type="EMBL" id="AGY91972.1"/>
    </source>
</evidence>
<dbReference type="SUPFAM" id="SSF50156">
    <property type="entry name" value="PDZ domain-like"/>
    <property type="match status" value="2"/>
</dbReference>
<dbReference type="GO" id="GO:0046872">
    <property type="term" value="F:metal ion binding"/>
    <property type="evidence" value="ECO:0007669"/>
    <property type="project" value="UniProtKB-KW"/>
</dbReference>
<keyword evidence="9 11" id="KW-0482">Metalloprotease</keyword>
<keyword evidence="7 11" id="KW-0862">Zinc</keyword>
<dbReference type="PATRIC" id="fig|1335757.3.peg.969"/>
<name>U5T6W9_9GAMM</name>
<evidence type="ECO:0000256" key="7">
    <source>
        <dbReference type="ARBA" id="ARBA00022833"/>
    </source>
</evidence>
<evidence type="ECO:0000256" key="9">
    <source>
        <dbReference type="ARBA" id="ARBA00023049"/>
    </source>
</evidence>
<dbReference type="InterPro" id="IPR008915">
    <property type="entry name" value="Peptidase_M50"/>
</dbReference>
<dbReference type="Gene3D" id="2.30.42.10">
    <property type="match status" value="2"/>
</dbReference>
<evidence type="ECO:0000256" key="2">
    <source>
        <dbReference type="ARBA" id="ARBA00004141"/>
    </source>
</evidence>
<dbReference type="PROSITE" id="PS50106">
    <property type="entry name" value="PDZ"/>
    <property type="match status" value="1"/>
</dbReference>
<evidence type="ECO:0000256" key="3">
    <source>
        <dbReference type="ARBA" id="ARBA00007931"/>
    </source>
</evidence>
<accession>U5T6W9</accession>
<dbReference type="SMART" id="SM00228">
    <property type="entry name" value="PDZ"/>
    <property type="match status" value="2"/>
</dbReference>
<dbReference type="Pfam" id="PF17820">
    <property type="entry name" value="PDZ_6"/>
    <property type="match status" value="1"/>
</dbReference>
<dbReference type="eggNOG" id="COG0750">
    <property type="taxonomic scope" value="Bacteria"/>
</dbReference>
<dbReference type="NCBIfam" id="TIGR00054">
    <property type="entry name" value="RIP metalloprotease RseP"/>
    <property type="match status" value="1"/>
</dbReference>
<dbReference type="GO" id="GO:0004222">
    <property type="term" value="F:metalloendopeptidase activity"/>
    <property type="evidence" value="ECO:0007669"/>
    <property type="project" value="InterPro"/>
</dbReference>
<keyword evidence="4" id="KW-0645">Protease</keyword>
<feature type="transmembrane region" description="Helical" evidence="11">
    <location>
        <begin position="114"/>
        <end position="134"/>
    </location>
</feature>
<evidence type="ECO:0000256" key="4">
    <source>
        <dbReference type="ARBA" id="ARBA00022670"/>
    </source>
</evidence>
<dbReference type="CDD" id="cd06163">
    <property type="entry name" value="S2P-M50_PDZ_RseP-like"/>
    <property type="match status" value="1"/>
</dbReference>
<dbReference type="GO" id="GO:0006508">
    <property type="term" value="P:proteolysis"/>
    <property type="evidence" value="ECO:0007669"/>
    <property type="project" value="UniProtKB-KW"/>
</dbReference>
<dbReference type="KEGG" id="spiu:SPICUR_04975"/>